<comment type="caution">
    <text evidence="2">The sequence shown here is derived from an EMBL/GenBank/DDBJ whole genome shotgun (WGS) entry which is preliminary data.</text>
</comment>
<reference evidence="2 3" key="1">
    <citation type="submission" date="2015-07" db="EMBL/GenBank/DDBJ databases">
        <title>Whole genome sequence of Herpetosiphon geysericola DSM 7119.</title>
        <authorList>
            <person name="Hemp J."/>
            <person name="Ward L.M."/>
            <person name="Pace L.A."/>
            <person name="Fischer W.W."/>
        </authorList>
    </citation>
    <scope>NUCLEOTIDE SEQUENCE [LARGE SCALE GENOMIC DNA]</scope>
    <source>
        <strain evidence="2 3">DSM 7119</strain>
    </source>
</reference>
<feature type="region of interest" description="Disordered" evidence="1">
    <location>
        <begin position="1"/>
        <end position="20"/>
    </location>
</feature>
<gene>
    <name evidence="2" type="ORF">SE18_05275</name>
</gene>
<accession>A0A0P6Y0C9</accession>
<name>A0A0P6Y0C9_9CHLR</name>
<evidence type="ECO:0000256" key="1">
    <source>
        <dbReference type="SAM" id="MobiDB-lite"/>
    </source>
</evidence>
<proteinExistence type="predicted"/>
<protein>
    <submittedName>
        <fullName evidence="2">Uncharacterized protein</fullName>
    </submittedName>
</protein>
<feature type="compositionally biased region" description="Basic residues" evidence="1">
    <location>
        <begin position="1"/>
        <end position="10"/>
    </location>
</feature>
<dbReference type="AlphaFoldDB" id="A0A0P6Y0C9"/>
<evidence type="ECO:0000313" key="2">
    <source>
        <dbReference type="EMBL" id="KPL90779.1"/>
    </source>
</evidence>
<dbReference type="STRING" id="70996.SE18_05275"/>
<evidence type="ECO:0000313" key="3">
    <source>
        <dbReference type="Proteomes" id="UP000050277"/>
    </source>
</evidence>
<dbReference type="EMBL" id="LGKP01000010">
    <property type="protein sequence ID" value="KPL90779.1"/>
    <property type="molecule type" value="Genomic_DNA"/>
</dbReference>
<organism evidence="2 3">
    <name type="scientific">Herpetosiphon geysericola</name>
    <dbReference type="NCBI Taxonomy" id="70996"/>
    <lineage>
        <taxon>Bacteria</taxon>
        <taxon>Bacillati</taxon>
        <taxon>Chloroflexota</taxon>
        <taxon>Chloroflexia</taxon>
        <taxon>Herpetosiphonales</taxon>
        <taxon>Herpetosiphonaceae</taxon>
        <taxon>Herpetosiphon</taxon>
    </lineage>
</organism>
<keyword evidence="3" id="KW-1185">Reference proteome</keyword>
<sequence>MSKGKSRKPKHEVMPASGGRREQLANGYEINLLRHHYPSLGLFQYYVRVSSPFALIVEQSRVVESTSDADQIFDSMVEKYRNERDPRLCHELEPAQSTPEPEQFVIDDPKTALLQTIRIIQRQWINAMKQERLDRAEMLAKKEMAARDQLAKLLAKPVAA</sequence>
<dbReference type="RefSeq" id="WP_054533379.1">
    <property type="nucleotide sequence ID" value="NZ_LGKP01000010.1"/>
</dbReference>
<dbReference type="Proteomes" id="UP000050277">
    <property type="component" value="Unassembled WGS sequence"/>
</dbReference>